<protein>
    <recommendedName>
        <fullName evidence="6">Heparan-alpha-glucosaminide N-acetyltransferase catalytic domain-containing protein</fullName>
    </recommendedName>
</protein>
<feature type="transmembrane region" description="Helical" evidence="1">
    <location>
        <begin position="72"/>
        <end position="90"/>
    </location>
</feature>
<dbReference type="OrthoDB" id="4966979at2"/>
<feature type="transmembrane region" description="Helical" evidence="1">
    <location>
        <begin position="375"/>
        <end position="393"/>
    </location>
</feature>
<feature type="transmembrane region" description="Helical" evidence="1">
    <location>
        <begin position="183"/>
        <end position="208"/>
    </location>
</feature>
<dbReference type="PATRIC" id="fig|582680.7.peg.1758"/>
<feature type="transmembrane region" description="Helical" evidence="1">
    <location>
        <begin position="220"/>
        <end position="238"/>
    </location>
</feature>
<accession>A0A0F0KVX6</accession>
<sequence>MSTPSPVAPARARPSFFTRWASFGRAPRLSGIDVARGLAVFGMIGVHVGVSATFDLADPLTWTTLVSGRSSILFAVVAGVSVGIAAGAGGRPTGEDLRSARLKMVGRAIAVLSLGLALELLGTEIAVILPIYGVLFLLITPFLGMRRRTLVVTAAVLAVVGPTLVGTVNALTSSAGTGGASGAPGVAFLLSGAYPLTVWLPLMLAGLALARCELGAARTAVRLALVGAILAFAGYGIGSAVTGVHNGWAADVAASSLDGAQGSASVGGGSGKGGAVSAADPSAVLDPGSVLSSAWGVSPHSGGTLEIIGSGGFAIAVIGVCLLLARWIRVALVPIAAVGSMPLTAYTAHVISFFMLSAPLSLAPDAFAESSNVPLSWLVCIGALLAGCTIWALRWGRGPLERVTAWASRAMNAAPAPRESVVATGA</sequence>
<organism evidence="4 5">
    <name type="scientific">Microbacterium azadirachtae</name>
    <dbReference type="NCBI Taxonomy" id="582680"/>
    <lineage>
        <taxon>Bacteria</taxon>
        <taxon>Bacillati</taxon>
        <taxon>Actinomycetota</taxon>
        <taxon>Actinomycetes</taxon>
        <taxon>Micrococcales</taxon>
        <taxon>Microbacteriaceae</taxon>
        <taxon>Microbacterium</taxon>
    </lineage>
</organism>
<evidence type="ECO:0000313" key="5">
    <source>
        <dbReference type="Proteomes" id="UP000033448"/>
    </source>
</evidence>
<dbReference type="Proteomes" id="UP000033448">
    <property type="component" value="Unassembled WGS sequence"/>
</dbReference>
<feature type="domain" description="DUF418" evidence="2">
    <location>
        <begin position="307"/>
        <end position="404"/>
    </location>
</feature>
<evidence type="ECO:0008006" key="6">
    <source>
        <dbReference type="Google" id="ProtNLM"/>
    </source>
</evidence>
<dbReference type="InterPro" id="IPR007349">
    <property type="entry name" value="DUF418"/>
</dbReference>
<feature type="transmembrane region" description="Helical" evidence="1">
    <location>
        <begin position="150"/>
        <end position="171"/>
    </location>
</feature>
<keyword evidence="1" id="KW-0812">Transmembrane</keyword>
<feature type="transmembrane region" description="Helical" evidence="1">
    <location>
        <begin position="125"/>
        <end position="143"/>
    </location>
</feature>
<feature type="domain" description="Heparan-alpha-glucosaminide N-acetyltransferase catalytic" evidence="3">
    <location>
        <begin position="28"/>
        <end position="216"/>
    </location>
</feature>
<feature type="transmembrane region" description="Helical" evidence="1">
    <location>
        <begin position="332"/>
        <end position="355"/>
    </location>
</feature>
<evidence type="ECO:0000259" key="2">
    <source>
        <dbReference type="Pfam" id="PF04235"/>
    </source>
</evidence>
<dbReference type="Pfam" id="PF07786">
    <property type="entry name" value="HGSNAT_cat"/>
    <property type="match status" value="1"/>
</dbReference>
<reference evidence="4 5" key="1">
    <citation type="submission" date="2015-02" db="EMBL/GenBank/DDBJ databases">
        <title>Draft genome sequences of ten Microbacterium spp. with emphasis on heavy metal contaminated environments.</title>
        <authorList>
            <person name="Corretto E."/>
        </authorList>
    </citation>
    <scope>NUCLEOTIDE SEQUENCE [LARGE SCALE GENOMIC DNA]</scope>
    <source>
        <strain evidence="4 5">DSM 23848</strain>
    </source>
</reference>
<keyword evidence="1" id="KW-1133">Transmembrane helix</keyword>
<feature type="transmembrane region" description="Helical" evidence="1">
    <location>
        <begin position="34"/>
        <end position="52"/>
    </location>
</feature>
<dbReference type="AlphaFoldDB" id="A0A0F0KVX6"/>
<gene>
    <name evidence="4" type="ORF">RL72_01716</name>
</gene>
<dbReference type="InterPro" id="IPR012429">
    <property type="entry name" value="HGSNAT_cat"/>
</dbReference>
<name>A0A0F0KVX6_9MICO</name>
<keyword evidence="1" id="KW-0472">Membrane</keyword>
<dbReference type="RefSeq" id="WP_045250411.1">
    <property type="nucleotide sequence ID" value="NZ_JYIT01000073.1"/>
</dbReference>
<proteinExistence type="predicted"/>
<dbReference type="Pfam" id="PF04235">
    <property type="entry name" value="DUF418"/>
    <property type="match status" value="1"/>
</dbReference>
<evidence type="ECO:0000259" key="3">
    <source>
        <dbReference type="Pfam" id="PF07786"/>
    </source>
</evidence>
<feature type="transmembrane region" description="Helical" evidence="1">
    <location>
        <begin position="307"/>
        <end position="325"/>
    </location>
</feature>
<keyword evidence="5" id="KW-1185">Reference proteome</keyword>
<comment type="caution">
    <text evidence="4">The sequence shown here is derived from an EMBL/GenBank/DDBJ whole genome shotgun (WGS) entry which is preliminary data.</text>
</comment>
<dbReference type="EMBL" id="JYIT01000073">
    <property type="protein sequence ID" value="KJL24634.1"/>
    <property type="molecule type" value="Genomic_DNA"/>
</dbReference>
<evidence type="ECO:0000313" key="4">
    <source>
        <dbReference type="EMBL" id="KJL24634.1"/>
    </source>
</evidence>
<evidence type="ECO:0000256" key="1">
    <source>
        <dbReference type="SAM" id="Phobius"/>
    </source>
</evidence>